<evidence type="ECO:0000256" key="1">
    <source>
        <dbReference type="SAM" id="MobiDB-lite"/>
    </source>
</evidence>
<proteinExistence type="predicted"/>
<gene>
    <name evidence="2" type="ORF">CRENBAI_008975</name>
</gene>
<reference evidence="2 3" key="1">
    <citation type="submission" date="2021-06" db="EMBL/GenBank/DDBJ databases">
        <authorList>
            <person name="Palmer J.M."/>
        </authorList>
    </citation>
    <scope>NUCLEOTIDE SEQUENCE [LARGE SCALE GENOMIC DNA]</scope>
    <source>
        <strain evidence="2 3">MEX-2019</strain>
        <tissue evidence="2">Muscle</tissue>
    </source>
</reference>
<feature type="compositionally biased region" description="Polar residues" evidence="1">
    <location>
        <begin position="47"/>
        <end position="61"/>
    </location>
</feature>
<feature type="compositionally biased region" description="Basic and acidic residues" evidence="1">
    <location>
        <begin position="202"/>
        <end position="219"/>
    </location>
</feature>
<accession>A0AAV9R243</accession>
<feature type="compositionally biased region" description="Polar residues" evidence="1">
    <location>
        <begin position="68"/>
        <end position="86"/>
    </location>
</feature>
<feature type="compositionally biased region" description="Low complexity" evidence="1">
    <location>
        <begin position="34"/>
        <end position="46"/>
    </location>
</feature>
<name>A0AAV9R243_9TELE</name>
<dbReference type="PRINTS" id="PR01217">
    <property type="entry name" value="PRICHEXTENSN"/>
</dbReference>
<dbReference type="Proteomes" id="UP001311232">
    <property type="component" value="Unassembled WGS sequence"/>
</dbReference>
<evidence type="ECO:0000313" key="3">
    <source>
        <dbReference type="Proteomes" id="UP001311232"/>
    </source>
</evidence>
<feature type="compositionally biased region" description="Low complexity" evidence="1">
    <location>
        <begin position="102"/>
        <end position="115"/>
    </location>
</feature>
<protein>
    <submittedName>
        <fullName evidence="2">Uncharacterized protein</fullName>
    </submittedName>
</protein>
<sequence>MQAPGQHRHMHSPLDKQTKITRASQPVNLTLRHTTPPTTVPKGKTTAQPTDGATRGHSMSSRKAPRCRTTNIQASQAKTIEPSQATVFPEPTPQQHHTSFRTSTTNPKNTPPTRNHPADNQTLPQYKAKKPDATAEPSNARHAAPTLGGQSRCTQDHRPNTTLSKSKAPTKRRLTEFRPKNMPNTHTPGRRSPMRKPTPKPTEGRELKEPKPKPTEKLRPVNPKIAPGQPAHPPKPCRPH</sequence>
<evidence type="ECO:0000313" key="2">
    <source>
        <dbReference type="EMBL" id="KAK5603373.1"/>
    </source>
</evidence>
<dbReference type="EMBL" id="JAHHUM010002484">
    <property type="protein sequence ID" value="KAK5603373.1"/>
    <property type="molecule type" value="Genomic_DNA"/>
</dbReference>
<feature type="compositionally biased region" description="Polar residues" evidence="1">
    <location>
        <begin position="20"/>
        <end position="33"/>
    </location>
</feature>
<dbReference type="AlphaFoldDB" id="A0AAV9R243"/>
<feature type="region of interest" description="Disordered" evidence="1">
    <location>
        <begin position="1"/>
        <end position="240"/>
    </location>
</feature>
<comment type="caution">
    <text evidence="2">The sequence shown here is derived from an EMBL/GenBank/DDBJ whole genome shotgun (WGS) entry which is preliminary data.</text>
</comment>
<organism evidence="2 3">
    <name type="scientific">Crenichthys baileyi</name>
    <name type="common">White River springfish</name>
    <dbReference type="NCBI Taxonomy" id="28760"/>
    <lineage>
        <taxon>Eukaryota</taxon>
        <taxon>Metazoa</taxon>
        <taxon>Chordata</taxon>
        <taxon>Craniata</taxon>
        <taxon>Vertebrata</taxon>
        <taxon>Euteleostomi</taxon>
        <taxon>Actinopterygii</taxon>
        <taxon>Neopterygii</taxon>
        <taxon>Teleostei</taxon>
        <taxon>Neoteleostei</taxon>
        <taxon>Acanthomorphata</taxon>
        <taxon>Ovalentaria</taxon>
        <taxon>Atherinomorphae</taxon>
        <taxon>Cyprinodontiformes</taxon>
        <taxon>Goodeidae</taxon>
        <taxon>Crenichthys</taxon>
    </lineage>
</organism>
<keyword evidence="3" id="KW-1185">Reference proteome</keyword>
<feature type="compositionally biased region" description="Basic residues" evidence="1">
    <location>
        <begin position="1"/>
        <end position="11"/>
    </location>
</feature>
<feature type="compositionally biased region" description="Basic residues" evidence="1">
    <location>
        <begin position="188"/>
        <end position="198"/>
    </location>
</feature>